<accession>A0A917J065</accession>
<dbReference type="CDD" id="cd06460">
    <property type="entry name" value="M32_Taq"/>
    <property type="match status" value="1"/>
</dbReference>
<comment type="cofactor">
    <cofactor evidence="2">
        <name>Zn(2+)</name>
        <dbReference type="ChEBI" id="CHEBI:29105"/>
    </cofactor>
    <text evidence="2">Binds 1 zinc ion per subunit.</text>
</comment>
<evidence type="ECO:0000256" key="3">
    <source>
        <dbReference type="PIRSR" id="PIRSR006615-2"/>
    </source>
</evidence>
<dbReference type="Pfam" id="PF02074">
    <property type="entry name" value="Peptidase_M32"/>
    <property type="match status" value="1"/>
</dbReference>
<feature type="binding site" evidence="2">
    <location>
        <position position="268"/>
    </location>
    <ligand>
        <name>Zn(2+)</name>
        <dbReference type="ChEBI" id="CHEBI:29105"/>
        <note>catalytic</note>
    </ligand>
</feature>
<organism evidence="4 5">
    <name type="scientific">Filimonas zeae</name>
    <dbReference type="NCBI Taxonomy" id="1737353"/>
    <lineage>
        <taxon>Bacteria</taxon>
        <taxon>Pseudomonadati</taxon>
        <taxon>Bacteroidota</taxon>
        <taxon>Chitinophagia</taxon>
        <taxon>Chitinophagales</taxon>
        <taxon>Chitinophagaceae</taxon>
        <taxon>Filimonas</taxon>
    </lineage>
</organism>
<dbReference type="Gene3D" id="1.10.1370.30">
    <property type="match status" value="1"/>
</dbReference>
<dbReference type="EMBL" id="BMIB01000004">
    <property type="protein sequence ID" value="GGH74587.1"/>
    <property type="molecule type" value="Genomic_DNA"/>
</dbReference>
<dbReference type="PROSITE" id="PS52034">
    <property type="entry name" value="PEPTIDASE_M32"/>
    <property type="match status" value="1"/>
</dbReference>
<comment type="catalytic activity">
    <reaction evidence="1">
        <text>Release of a C-terminal amino acid with broad specificity, except for -Pro.</text>
        <dbReference type="EC" id="3.4.17.19"/>
    </reaction>
</comment>
<dbReference type="PANTHER" id="PTHR34217">
    <property type="entry name" value="METAL-DEPENDENT CARBOXYPEPTIDASE"/>
    <property type="match status" value="1"/>
</dbReference>
<dbReference type="GO" id="GO:0004181">
    <property type="term" value="F:metallocarboxypeptidase activity"/>
    <property type="evidence" value="ECO:0007669"/>
    <property type="project" value="UniProtKB-UniRule"/>
</dbReference>
<dbReference type="PANTHER" id="PTHR34217:SF1">
    <property type="entry name" value="CARBOXYPEPTIDASE 1"/>
    <property type="match status" value="1"/>
</dbReference>
<dbReference type="GO" id="GO:0006508">
    <property type="term" value="P:proteolysis"/>
    <property type="evidence" value="ECO:0007669"/>
    <property type="project" value="UniProtKB-UniRule"/>
</dbReference>
<feature type="active site" description="Proton donor/acceptor" evidence="3">
    <location>
        <position position="265"/>
    </location>
</feature>
<dbReference type="GO" id="GO:0046872">
    <property type="term" value="F:metal ion binding"/>
    <property type="evidence" value="ECO:0007669"/>
    <property type="project" value="UniProtKB-KW"/>
</dbReference>
<evidence type="ECO:0000313" key="5">
    <source>
        <dbReference type="Proteomes" id="UP000627292"/>
    </source>
</evidence>
<keyword evidence="1 4" id="KW-0121">Carboxypeptidase</keyword>
<comment type="function">
    <text evidence="1">Broad specificity carboxypetidase that releases amino acids sequentially from the C-terminus, including neutral, aromatic, polar and basic residues.</text>
</comment>
<keyword evidence="5" id="KW-1185">Reference proteome</keyword>
<proteinExistence type="inferred from homology"/>
<comment type="caution">
    <text evidence="4">The sequence shown here is derived from an EMBL/GenBank/DDBJ whole genome shotgun (WGS) entry which is preliminary data.</text>
</comment>
<keyword evidence="1" id="KW-0482">Metalloprotease</keyword>
<reference evidence="4" key="1">
    <citation type="journal article" date="2014" name="Int. J. Syst. Evol. Microbiol.">
        <title>Complete genome sequence of Corynebacterium casei LMG S-19264T (=DSM 44701T), isolated from a smear-ripened cheese.</title>
        <authorList>
            <consortium name="US DOE Joint Genome Institute (JGI-PGF)"/>
            <person name="Walter F."/>
            <person name="Albersmeier A."/>
            <person name="Kalinowski J."/>
            <person name="Ruckert C."/>
        </authorList>
    </citation>
    <scope>NUCLEOTIDE SEQUENCE</scope>
    <source>
        <strain evidence="4">CGMCC 1.15290</strain>
    </source>
</reference>
<dbReference type="PRINTS" id="PR00998">
    <property type="entry name" value="CRBOXYPTASET"/>
</dbReference>
<evidence type="ECO:0000256" key="1">
    <source>
        <dbReference type="PIRNR" id="PIRNR006615"/>
    </source>
</evidence>
<dbReference type="InterPro" id="IPR001333">
    <property type="entry name" value="Peptidase_M32_Taq"/>
</dbReference>
<feature type="binding site" evidence="2">
    <location>
        <position position="294"/>
    </location>
    <ligand>
        <name>Zn(2+)</name>
        <dbReference type="ChEBI" id="CHEBI:29105"/>
        <note>catalytic</note>
    </ligand>
</feature>
<keyword evidence="2" id="KW-0862">Zinc</keyword>
<dbReference type="SUPFAM" id="SSF55486">
    <property type="entry name" value="Metalloproteases ('zincins'), catalytic domain"/>
    <property type="match status" value="1"/>
</dbReference>
<evidence type="ECO:0000313" key="4">
    <source>
        <dbReference type="EMBL" id="GGH74587.1"/>
    </source>
</evidence>
<keyword evidence="1" id="KW-0645">Protease</keyword>
<keyword evidence="1" id="KW-0378">Hydrolase</keyword>
<comment type="similarity">
    <text evidence="1">Belongs to the peptidase M32 family.</text>
</comment>
<gene>
    <name evidence="4" type="ORF">GCM10011379_37310</name>
</gene>
<evidence type="ECO:0000256" key="2">
    <source>
        <dbReference type="PIRSR" id="PIRSR006615-1"/>
    </source>
</evidence>
<dbReference type="PIRSF" id="PIRSF006615">
    <property type="entry name" value="Zn_crbxpep_Taq"/>
    <property type="match status" value="1"/>
</dbReference>
<name>A0A917J065_9BACT</name>
<sequence>MTSSASLYEQYCEHMRRIADVRYAAAVLQWDQETYMPAKGAAGRARQLATLSETAHEMATAPSFEQLVNELSQRSDLSQVQQKNVSLTLEDLTRQKKLSGAFVRKLSEAVSKAFNSWVAARKQNNFSVFESDLEQLVALKRESAELYGYEGHPYNALTYEFERSVTVEKLDKVFASVIPSLQEVIAKQGKEPEVDNDFLREFYPKNIQWEWGMWLVRELGFDLEAGRQDVSVHPFTTNFSAKDVRITTRIDENDFANMTWSCIHETGHALYEQGLPDSEYGLPSGEFSSLSIHESQSRLWENCVGRNLAFWKNYLPELQSYFPEQLQHITIQEFYKGINKVQPSFIRTEADEVTYHFHVYIRYQIEKDLIGGALAVKDIPARWNELYKQHLGVVVPDDIHGCLQDVHWSHGSFGYFPTYSLGSFYAAQFWAQAQKDIPALQKEELNETALAQLLGWLRKHIHSHGRLKDSELLCSSVTGESLNVSYFLDYVKGKF</sequence>
<dbReference type="EC" id="3.4.17.19" evidence="1"/>
<dbReference type="RefSeq" id="WP_188955150.1">
    <property type="nucleotide sequence ID" value="NZ_BMIB01000004.1"/>
</dbReference>
<dbReference type="Proteomes" id="UP000627292">
    <property type="component" value="Unassembled WGS sequence"/>
</dbReference>
<reference evidence="4" key="2">
    <citation type="submission" date="2020-09" db="EMBL/GenBank/DDBJ databases">
        <authorList>
            <person name="Sun Q."/>
            <person name="Zhou Y."/>
        </authorList>
    </citation>
    <scope>NUCLEOTIDE SEQUENCE</scope>
    <source>
        <strain evidence="4">CGMCC 1.15290</strain>
    </source>
</reference>
<protein>
    <recommendedName>
        <fullName evidence="1">Metal-dependent carboxypeptidase</fullName>
        <ecNumber evidence="1">3.4.17.19</ecNumber>
    </recommendedName>
</protein>
<dbReference type="AlphaFoldDB" id="A0A917J065"/>
<feature type="binding site" evidence="2">
    <location>
        <position position="264"/>
    </location>
    <ligand>
        <name>Zn(2+)</name>
        <dbReference type="ChEBI" id="CHEBI:29105"/>
        <note>catalytic</note>
    </ligand>
</feature>
<keyword evidence="1 2" id="KW-0479">Metal-binding</keyword>